<accession>A0A832DNG6</accession>
<reference evidence="1" key="1">
    <citation type="journal article" date="2020" name="mSystems">
        <title>Genome- and Community-Level Interaction Insights into Carbon Utilization and Element Cycling Functions of Hydrothermarchaeota in Hydrothermal Sediment.</title>
        <authorList>
            <person name="Zhou Z."/>
            <person name="Liu Y."/>
            <person name="Xu W."/>
            <person name="Pan J."/>
            <person name="Luo Z.H."/>
            <person name="Li M."/>
        </authorList>
    </citation>
    <scope>NUCLEOTIDE SEQUENCE [LARGE SCALE GENOMIC DNA]</scope>
    <source>
        <strain evidence="1">SpSt-500</strain>
    </source>
</reference>
<sequence>MNYLIKISFLLLTLFILYSCDKPSPTELVDGSIQDDNIEVEVIAKDTEDEFYSNGFDTSGVSQNQINSIISITGGKITVLGQTEKYSIAQTIIYDKSNPVYNSLGRLIGYKTITPGTIRFNNLLTRLVDFRIKYRDAGQILDTLLGKKYVLYKGRGFFQDSFEFPYNSQVSFSFNPLIGNTVNFNVPTPVEVTGTVRIEGNRVQRNLKAILEWNGTNNPYFSIIIGAGKRNSREVFPLYRIKTSDDGRLIIPSKLLMDISRDRFDRLSFTFIRSFDNRENLNEHNVFVSSQSIHTIYIALP</sequence>
<protein>
    <submittedName>
        <fullName evidence="1">Uncharacterized protein</fullName>
    </submittedName>
</protein>
<dbReference type="PROSITE" id="PS51257">
    <property type="entry name" value="PROKAR_LIPOPROTEIN"/>
    <property type="match status" value="1"/>
</dbReference>
<dbReference type="AlphaFoldDB" id="A0A832DNG6"/>
<gene>
    <name evidence="1" type="ORF">ENS56_09435</name>
</gene>
<proteinExistence type="predicted"/>
<dbReference type="EMBL" id="DSVI01000011">
    <property type="protein sequence ID" value="HGT48246.1"/>
    <property type="molecule type" value="Genomic_DNA"/>
</dbReference>
<name>A0A832DNG6_9BACT</name>
<organism evidence="1">
    <name type="scientific">Ignavibacterium album</name>
    <dbReference type="NCBI Taxonomy" id="591197"/>
    <lineage>
        <taxon>Bacteria</taxon>
        <taxon>Pseudomonadati</taxon>
        <taxon>Ignavibacteriota</taxon>
        <taxon>Ignavibacteria</taxon>
        <taxon>Ignavibacteriales</taxon>
        <taxon>Ignavibacteriaceae</taxon>
        <taxon>Ignavibacterium</taxon>
    </lineage>
</organism>
<comment type="caution">
    <text evidence="1">The sequence shown here is derived from an EMBL/GenBank/DDBJ whole genome shotgun (WGS) entry which is preliminary data.</text>
</comment>
<evidence type="ECO:0000313" key="1">
    <source>
        <dbReference type="EMBL" id="HGT48246.1"/>
    </source>
</evidence>